<dbReference type="InterPro" id="IPR011006">
    <property type="entry name" value="CheY-like_superfamily"/>
</dbReference>
<evidence type="ECO:0000313" key="2">
    <source>
        <dbReference type="EMBL" id="CAD7237275.1"/>
    </source>
</evidence>
<gene>
    <name evidence="2" type="ORF">CTOB1V02_LOCUS15090</name>
</gene>
<dbReference type="OrthoDB" id="19824at2759"/>
<dbReference type="SMART" id="SM00448">
    <property type="entry name" value="REC"/>
    <property type="match status" value="1"/>
</dbReference>
<dbReference type="EMBL" id="OB686327">
    <property type="protein sequence ID" value="CAD7237275.1"/>
    <property type="molecule type" value="Genomic_DNA"/>
</dbReference>
<dbReference type="InterPro" id="IPR050595">
    <property type="entry name" value="Bact_response_regulator"/>
</dbReference>
<evidence type="ECO:0000256" key="1">
    <source>
        <dbReference type="ARBA" id="ARBA00022553"/>
    </source>
</evidence>
<keyword evidence="1" id="KW-0597">Phosphoprotein</keyword>
<reference evidence="2" key="1">
    <citation type="submission" date="2020-11" db="EMBL/GenBank/DDBJ databases">
        <authorList>
            <person name="Tran Van P."/>
        </authorList>
    </citation>
    <scope>NUCLEOTIDE SEQUENCE</scope>
</reference>
<dbReference type="CDD" id="cd17546">
    <property type="entry name" value="REC_hyHK_CKI1_RcsC-like"/>
    <property type="match status" value="1"/>
</dbReference>
<organism evidence="2">
    <name type="scientific">Cyprideis torosa</name>
    <dbReference type="NCBI Taxonomy" id="163714"/>
    <lineage>
        <taxon>Eukaryota</taxon>
        <taxon>Metazoa</taxon>
        <taxon>Ecdysozoa</taxon>
        <taxon>Arthropoda</taxon>
        <taxon>Crustacea</taxon>
        <taxon>Oligostraca</taxon>
        <taxon>Ostracoda</taxon>
        <taxon>Podocopa</taxon>
        <taxon>Podocopida</taxon>
        <taxon>Cytherocopina</taxon>
        <taxon>Cytheroidea</taxon>
        <taxon>Cytherideidae</taxon>
        <taxon>Cyprideis</taxon>
    </lineage>
</organism>
<dbReference type="InterPro" id="IPR001789">
    <property type="entry name" value="Sig_transdc_resp-reg_receiver"/>
</dbReference>
<dbReference type="Gene3D" id="3.40.50.2300">
    <property type="match status" value="2"/>
</dbReference>
<sequence>YSGNNEKTESSHQIEKVRILIVDDDADARFTIGELVKSLGYETTFATNGYECLEKLKTEVPDLILLDIMMPKMDGFQTIKKIREHKDYKKLNVFALTAYAMLSDKEIIEKNGFDGLFTKPLNTSQIERKLNREGFKVITAYDGIAGVKKAVDEGPDLILLDVMMPGVDGLEACRNISENPITKNIPIILVTALNSSEDTQKGFDA</sequence>
<dbReference type="GO" id="GO:0000160">
    <property type="term" value="P:phosphorelay signal transduction system"/>
    <property type="evidence" value="ECO:0007669"/>
    <property type="project" value="InterPro"/>
</dbReference>
<dbReference type="Pfam" id="PF00072">
    <property type="entry name" value="Response_reg"/>
    <property type="match status" value="1"/>
</dbReference>
<feature type="non-terminal residue" evidence="2">
    <location>
        <position position="1"/>
    </location>
</feature>
<dbReference type="PANTHER" id="PTHR44591">
    <property type="entry name" value="STRESS RESPONSE REGULATOR PROTEIN 1"/>
    <property type="match status" value="1"/>
</dbReference>
<feature type="non-terminal residue" evidence="2">
    <location>
        <position position="205"/>
    </location>
</feature>
<protein>
    <submittedName>
        <fullName evidence="2">Uncharacterized protein</fullName>
    </submittedName>
</protein>
<dbReference type="SUPFAM" id="SSF52172">
    <property type="entry name" value="CheY-like"/>
    <property type="match status" value="2"/>
</dbReference>
<proteinExistence type="predicted"/>
<dbReference type="PANTHER" id="PTHR44591:SF3">
    <property type="entry name" value="RESPONSE REGULATORY DOMAIN-CONTAINING PROTEIN"/>
    <property type="match status" value="1"/>
</dbReference>
<dbReference type="PROSITE" id="PS50110">
    <property type="entry name" value="RESPONSE_REGULATORY"/>
    <property type="match status" value="2"/>
</dbReference>
<accession>A0A7R8WXR6</accession>
<name>A0A7R8WXR6_9CRUS</name>
<dbReference type="AlphaFoldDB" id="A0A7R8WXR6"/>